<dbReference type="EC" id="1.14.12.17" evidence="3"/>
<dbReference type="GO" id="GO:0020037">
    <property type="term" value="F:heme binding"/>
    <property type="evidence" value="ECO:0007669"/>
    <property type="project" value="InterPro"/>
</dbReference>
<name>A0A8S9TUL3_PHYIN</name>
<dbReference type="FunFam" id="1.10.490.10:FF:000011">
    <property type="entry name" value="Nitric oxide dioxygenase (Pi-NOD1)"/>
    <property type="match status" value="1"/>
</dbReference>
<dbReference type="PROSITE" id="PS01033">
    <property type="entry name" value="GLOBIN"/>
    <property type="match status" value="1"/>
</dbReference>
<feature type="transmembrane region" description="Helical" evidence="12">
    <location>
        <begin position="742"/>
        <end position="761"/>
    </location>
</feature>
<evidence type="ECO:0000256" key="2">
    <source>
        <dbReference type="ARBA" id="ARBA00006401"/>
    </source>
</evidence>
<dbReference type="InterPro" id="IPR017927">
    <property type="entry name" value="FAD-bd_FR_type"/>
</dbReference>
<evidence type="ECO:0000256" key="3">
    <source>
        <dbReference type="ARBA" id="ARBA00012229"/>
    </source>
</evidence>
<reference evidence="15" key="1">
    <citation type="submission" date="2020-03" db="EMBL/GenBank/DDBJ databases">
        <title>Hybrid Assembly of Korean Phytophthora infestans isolates.</title>
        <authorList>
            <person name="Prokchorchik M."/>
            <person name="Lee Y."/>
            <person name="Seo J."/>
            <person name="Cho J.-H."/>
            <person name="Park Y.-E."/>
            <person name="Jang D.-C."/>
            <person name="Im J.-S."/>
            <person name="Choi J.-G."/>
            <person name="Park H.-J."/>
            <person name="Lee G.-B."/>
            <person name="Lee Y.-G."/>
            <person name="Hong S.-Y."/>
            <person name="Cho K."/>
            <person name="Sohn K.H."/>
        </authorList>
    </citation>
    <scope>NUCLEOTIDE SEQUENCE</scope>
    <source>
        <strain evidence="15">KR_2_A2</strain>
    </source>
</reference>
<comment type="caution">
    <text evidence="15">The sequence shown here is derived from an EMBL/GenBank/DDBJ whole genome shotgun (WGS) entry which is preliminary data.</text>
</comment>
<evidence type="ECO:0000256" key="5">
    <source>
        <dbReference type="ARBA" id="ARBA00022617"/>
    </source>
</evidence>
<evidence type="ECO:0000256" key="1">
    <source>
        <dbReference type="ARBA" id="ARBA00001970"/>
    </source>
</evidence>
<keyword evidence="8" id="KW-0408">Iron</keyword>
<comment type="similarity">
    <text evidence="2">In the C-terminal section; belongs to the flavoprotein pyridine nucleotide cytochrome reductase family.</text>
</comment>
<feature type="domain" description="Globin" evidence="13">
    <location>
        <begin position="306"/>
        <end position="455"/>
    </location>
</feature>
<dbReference type="InterPro" id="IPR039261">
    <property type="entry name" value="FNR_nucleotide-bd"/>
</dbReference>
<protein>
    <recommendedName>
        <fullName evidence="3">nitric oxide dioxygenase</fullName>
        <ecNumber evidence="3">1.14.12.17</ecNumber>
    </recommendedName>
</protein>
<dbReference type="SUPFAM" id="SSF52343">
    <property type="entry name" value="Ferredoxin reductase-like, C-terminal NADP-linked domain"/>
    <property type="match status" value="2"/>
</dbReference>
<evidence type="ECO:0000256" key="12">
    <source>
        <dbReference type="SAM" id="Phobius"/>
    </source>
</evidence>
<evidence type="ECO:0000256" key="10">
    <source>
        <dbReference type="ARBA" id="ARBA00048649"/>
    </source>
</evidence>
<dbReference type="InterPro" id="IPR008333">
    <property type="entry name" value="Cbr1-like_FAD-bd_dom"/>
</dbReference>
<evidence type="ECO:0000256" key="8">
    <source>
        <dbReference type="ARBA" id="ARBA00023004"/>
    </source>
</evidence>
<comment type="catalytic activity">
    <reaction evidence="10">
        <text>2 nitric oxide + NADH + 2 O2 = 2 nitrate + NAD(+) + H(+)</text>
        <dbReference type="Rhea" id="RHEA:19469"/>
        <dbReference type="ChEBI" id="CHEBI:15378"/>
        <dbReference type="ChEBI" id="CHEBI:15379"/>
        <dbReference type="ChEBI" id="CHEBI:16480"/>
        <dbReference type="ChEBI" id="CHEBI:17632"/>
        <dbReference type="ChEBI" id="CHEBI:57540"/>
        <dbReference type="ChEBI" id="CHEBI:57945"/>
        <dbReference type="EC" id="1.14.12.17"/>
    </reaction>
</comment>
<keyword evidence="6" id="KW-0479">Metal-binding</keyword>
<dbReference type="GO" id="GO:0046210">
    <property type="term" value="P:nitric oxide catabolic process"/>
    <property type="evidence" value="ECO:0007669"/>
    <property type="project" value="TreeGrafter"/>
</dbReference>
<feature type="domain" description="FAD-binding FR-type" evidence="14">
    <location>
        <begin position="1"/>
        <end position="83"/>
    </location>
</feature>
<dbReference type="EMBL" id="JAACNO010002703">
    <property type="protein sequence ID" value="KAF4131673.1"/>
    <property type="molecule type" value="Genomic_DNA"/>
</dbReference>
<keyword evidence="9" id="KW-0520">NAD</keyword>
<gene>
    <name evidence="15" type="ORF">GN958_ATG19147</name>
</gene>
<dbReference type="GO" id="GO:0008941">
    <property type="term" value="F:nitric oxide dioxygenase NAD(P)H activity"/>
    <property type="evidence" value="ECO:0007669"/>
    <property type="project" value="UniProtKB-EC"/>
</dbReference>
<accession>A0A8S9TUL3</accession>
<evidence type="ECO:0000256" key="9">
    <source>
        <dbReference type="ARBA" id="ARBA00023027"/>
    </source>
</evidence>
<dbReference type="InterPro" id="IPR017938">
    <property type="entry name" value="Riboflavin_synthase-like_b-brl"/>
</dbReference>
<dbReference type="Pfam" id="PF00175">
    <property type="entry name" value="NAD_binding_1"/>
    <property type="match status" value="2"/>
</dbReference>
<proteinExistence type="inferred from homology"/>
<dbReference type="Gene3D" id="2.40.30.10">
    <property type="entry name" value="Translation factors"/>
    <property type="match status" value="2"/>
</dbReference>
<dbReference type="InterPro" id="IPR000971">
    <property type="entry name" value="Globin"/>
</dbReference>
<dbReference type="Proteomes" id="UP000704712">
    <property type="component" value="Unassembled WGS sequence"/>
</dbReference>
<dbReference type="GO" id="GO:0046872">
    <property type="term" value="F:metal ion binding"/>
    <property type="evidence" value="ECO:0007669"/>
    <property type="project" value="UniProtKB-KW"/>
</dbReference>
<dbReference type="GO" id="GO:0009636">
    <property type="term" value="P:response to toxic substance"/>
    <property type="evidence" value="ECO:0007669"/>
    <property type="project" value="UniProtKB-KW"/>
</dbReference>
<evidence type="ECO:0000259" key="13">
    <source>
        <dbReference type="PROSITE" id="PS01033"/>
    </source>
</evidence>
<keyword evidence="12" id="KW-0812">Transmembrane</keyword>
<dbReference type="Gene3D" id="3.40.50.80">
    <property type="entry name" value="Nucleotide-binding domain of ferredoxin-NADP reductase (FNR) module"/>
    <property type="match status" value="2"/>
</dbReference>
<feature type="domain" description="FAD-binding FR-type" evidence="14">
    <location>
        <begin position="469"/>
        <end position="583"/>
    </location>
</feature>
<dbReference type="GO" id="GO:0019825">
    <property type="term" value="F:oxygen binding"/>
    <property type="evidence" value="ECO:0007669"/>
    <property type="project" value="InterPro"/>
</dbReference>
<organism evidence="15 16">
    <name type="scientific">Phytophthora infestans</name>
    <name type="common">Potato late blight agent</name>
    <name type="synonym">Botrytis infestans</name>
    <dbReference type="NCBI Taxonomy" id="4787"/>
    <lineage>
        <taxon>Eukaryota</taxon>
        <taxon>Sar</taxon>
        <taxon>Stramenopiles</taxon>
        <taxon>Oomycota</taxon>
        <taxon>Peronosporomycetes</taxon>
        <taxon>Peronosporales</taxon>
        <taxon>Peronosporaceae</taxon>
        <taxon>Phytophthora</taxon>
    </lineage>
</organism>
<evidence type="ECO:0000313" key="16">
    <source>
        <dbReference type="Proteomes" id="UP000704712"/>
    </source>
</evidence>
<keyword evidence="4" id="KW-0216">Detoxification</keyword>
<comment type="cofactor">
    <cofactor evidence="1">
        <name>heme b</name>
        <dbReference type="ChEBI" id="CHEBI:60344"/>
    </cofactor>
</comment>
<dbReference type="PANTHER" id="PTHR43396">
    <property type="entry name" value="FLAVOHEMOPROTEIN"/>
    <property type="match status" value="1"/>
</dbReference>
<evidence type="ECO:0000256" key="6">
    <source>
        <dbReference type="ARBA" id="ARBA00022723"/>
    </source>
</evidence>
<dbReference type="Pfam" id="PF00970">
    <property type="entry name" value="FAD_binding_6"/>
    <property type="match status" value="2"/>
</dbReference>
<evidence type="ECO:0000256" key="11">
    <source>
        <dbReference type="ARBA" id="ARBA00049433"/>
    </source>
</evidence>
<evidence type="ECO:0000259" key="14">
    <source>
        <dbReference type="PROSITE" id="PS51384"/>
    </source>
</evidence>
<dbReference type="SUPFAM" id="SSF63380">
    <property type="entry name" value="Riboflavin synthase domain-like"/>
    <property type="match status" value="2"/>
</dbReference>
<dbReference type="PANTHER" id="PTHR43396:SF3">
    <property type="entry name" value="FLAVOHEMOPROTEIN"/>
    <property type="match status" value="1"/>
</dbReference>
<dbReference type="CDD" id="cd08922">
    <property type="entry name" value="FHb-globin"/>
    <property type="match status" value="1"/>
</dbReference>
<dbReference type="SUPFAM" id="SSF46458">
    <property type="entry name" value="Globin-like"/>
    <property type="match status" value="1"/>
</dbReference>
<dbReference type="AlphaFoldDB" id="A0A8S9TUL3"/>
<dbReference type="Pfam" id="PF00042">
    <property type="entry name" value="Globin"/>
    <property type="match status" value="1"/>
</dbReference>
<dbReference type="InterPro" id="IPR012292">
    <property type="entry name" value="Globin/Proto"/>
</dbReference>
<dbReference type="GO" id="GO:0071500">
    <property type="term" value="P:cellular response to nitrosative stress"/>
    <property type="evidence" value="ECO:0007669"/>
    <property type="project" value="TreeGrafter"/>
</dbReference>
<evidence type="ECO:0000256" key="4">
    <source>
        <dbReference type="ARBA" id="ARBA00022575"/>
    </source>
</evidence>
<dbReference type="GO" id="GO:0071949">
    <property type="term" value="F:FAD binding"/>
    <property type="evidence" value="ECO:0007669"/>
    <property type="project" value="TreeGrafter"/>
</dbReference>
<evidence type="ECO:0000256" key="7">
    <source>
        <dbReference type="ARBA" id="ARBA00022857"/>
    </source>
</evidence>
<keyword evidence="12" id="KW-0472">Membrane</keyword>
<keyword evidence="5" id="KW-0349">Heme</keyword>
<sequence length="765" mass="82847">MTFQPGQFLSLKFDNLQNGRSIVRNYSVPSAPGQNFYRISVKKEPGNAVNDAPAGVVSSHLHNDVHVGSILHVGVPCGHFYLEPSTKPIVFISGGVGFTPLLSMLEHLVASSAQKQPVIFVQYARNPSVRAFGEHIESIAKKNDFVTAHTVYGKFDLNQLEKLLLSKDCEFYFCGPAGFMTAVFKSLSEQWSVPATQLHYEYFGPTQDISAGSSTQSPPPACPFATFDYHTRLMANPSKESRTGLVVAAVATSAVVLTTLLRSRSNHNPSNTASIRIEQTSAIAAMAPNQQTAAVTAIKTTAGPKPMSAKTIAILKTTAPVVKEHGTEITSTMYGTMFSEFPEVQNLFNMSHHRVAGATKGGAPPGVSRQATALANAVIGFAANCDQLGNLGDAVPRMVHKHVSLDIRAKHYPIVGGCLLRAIKTVLGDAATDEIIDAWKEAYWFLADLLIQAEDNMRDEFENMPGGWAGFRQLRVARKVKEGDEVTSFYLESTDPSKGLMTFQPGQFLSLKFDNLQNGRSIVRNYSVSSAPGQNFYRISVKKEPGNAVNGAPAGVVSSHLHNDVHVGSILHVGVPCGHFYLEPSTKPIVLISGGVGFTPLLSMLEHLVASSAQKQPVIFVQYARNPSVRAFGEHIESIAKKNDFVTAHTVYGKFDLNQLEKLLLSKDCEFYFCGPAGFMTAVFKSLSEQWSVPATQLHYEYFGPTQDISAGSSTQSPPPAYPFATDYHTRLMANPSKQSRTGLVVAAAVAASAVVLTTLLRSTK</sequence>
<dbReference type="InterPro" id="IPR001433">
    <property type="entry name" value="OxRdtase_FAD/NAD-bd"/>
</dbReference>
<dbReference type="CDD" id="cd06184">
    <property type="entry name" value="flavohem_like_fad_nad_binding"/>
    <property type="match status" value="2"/>
</dbReference>
<dbReference type="FunFam" id="2.40.30.10:FF:000034">
    <property type="entry name" value="Flavohemoprotein"/>
    <property type="match status" value="1"/>
</dbReference>
<keyword evidence="12" id="KW-1133">Transmembrane helix</keyword>
<keyword evidence="7" id="KW-0521">NADP</keyword>
<evidence type="ECO:0000313" key="15">
    <source>
        <dbReference type="EMBL" id="KAF4131673.1"/>
    </source>
</evidence>
<dbReference type="InterPro" id="IPR009050">
    <property type="entry name" value="Globin-like_sf"/>
</dbReference>
<dbReference type="Gene3D" id="1.10.490.10">
    <property type="entry name" value="Globins"/>
    <property type="match status" value="1"/>
</dbReference>
<dbReference type="PROSITE" id="PS51384">
    <property type="entry name" value="FAD_FR"/>
    <property type="match status" value="2"/>
</dbReference>
<comment type="catalytic activity">
    <reaction evidence="11">
        <text>2 nitric oxide + NADPH + 2 O2 = 2 nitrate + NADP(+) + H(+)</text>
        <dbReference type="Rhea" id="RHEA:19465"/>
        <dbReference type="ChEBI" id="CHEBI:15378"/>
        <dbReference type="ChEBI" id="CHEBI:15379"/>
        <dbReference type="ChEBI" id="CHEBI:16480"/>
        <dbReference type="ChEBI" id="CHEBI:17632"/>
        <dbReference type="ChEBI" id="CHEBI:57783"/>
        <dbReference type="ChEBI" id="CHEBI:58349"/>
        <dbReference type="EC" id="1.14.12.17"/>
    </reaction>
</comment>